<feature type="transmembrane region" description="Helical" evidence="1">
    <location>
        <begin position="99"/>
        <end position="121"/>
    </location>
</feature>
<comment type="caution">
    <text evidence="2">The sequence shown here is derived from an EMBL/GenBank/DDBJ whole genome shotgun (WGS) entry which is preliminary data.</text>
</comment>
<dbReference type="AlphaFoldDB" id="T1C2J4"/>
<protein>
    <submittedName>
        <fullName evidence="2">Membrane protein</fullName>
    </submittedName>
</protein>
<dbReference type="EMBL" id="AUZY01000072">
    <property type="protein sequence ID" value="EQD79661.1"/>
    <property type="molecule type" value="Genomic_DNA"/>
</dbReference>
<feature type="transmembrane region" description="Helical" evidence="1">
    <location>
        <begin position="263"/>
        <end position="285"/>
    </location>
</feature>
<feature type="transmembrane region" description="Helical" evidence="1">
    <location>
        <begin position="338"/>
        <end position="356"/>
    </location>
</feature>
<organism evidence="2">
    <name type="scientific">mine drainage metagenome</name>
    <dbReference type="NCBI Taxonomy" id="410659"/>
    <lineage>
        <taxon>unclassified sequences</taxon>
        <taxon>metagenomes</taxon>
        <taxon>ecological metagenomes</taxon>
    </lineage>
</organism>
<feature type="transmembrane region" description="Helical" evidence="1">
    <location>
        <begin position="20"/>
        <end position="39"/>
    </location>
</feature>
<name>T1C2J4_9ZZZZ</name>
<keyword evidence="1" id="KW-0812">Transmembrane</keyword>
<feature type="transmembrane region" description="Helical" evidence="1">
    <location>
        <begin position="436"/>
        <end position="456"/>
    </location>
</feature>
<feature type="transmembrane region" description="Helical" evidence="1">
    <location>
        <begin position="368"/>
        <end position="389"/>
    </location>
</feature>
<feature type="transmembrane region" description="Helical" evidence="1">
    <location>
        <begin position="409"/>
        <end position="429"/>
    </location>
</feature>
<evidence type="ECO:0000313" key="2">
    <source>
        <dbReference type="EMBL" id="EQD79661.1"/>
    </source>
</evidence>
<feature type="non-terminal residue" evidence="2">
    <location>
        <position position="569"/>
    </location>
</feature>
<feature type="transmembrane region" description="Helical" evidence="1">
    <location>
        <begin position="152"/>
        <end position="169"/>
    </location>
</feature>
<sequence>MLWWAEVGVPGRRPVRRETALFLGGLVTLLVVLAVEPYVSFSLFGSDSGEYYTLTHALVSTGHLPHGAAYVGWGTAYPDFPGIFLLSGAGSGALGIDPFSALTIIIPVVSALSVFPLFLLFRRLYAHDSIALLGAAFASVAMPRVFSIAHPAPLALGDFLCVAAIWLFVETRRDSRFYLPLVLTSGALIVTHHLSSFMFVLSVLGSLLILELWRPGLWSRRFPARELGFIAAFITATLAYWFYGTSSFVATVIGPGLGGGALAGFGALEALGLAGVGLAGLLMYWRRGAFRPRRTWVRMPSDRSLVRDMAILAALIFGGIATVLFVPLPGTSQLTSPMAILWFAPVLGMGILTAGSRRAPTASRLGPLSVTMATALGIGAALTLLATYYLSSASGFVEAIPASRYVEYLFIPIGLMAAIGVGALVARAGELGGRRALVAASLGVVLLVAANAAIAYPPQADFGGFQEGYPPGDAALWQWVSIGVPQNQVVASSHPLSSAVFGFDGNRATWGSTPALFTGSNWTSAAAELRSSDAPHSPFPIDVVIVDSVMYGGVALDPSAAALPLSPAA</sequence>
<feature type="transmembrane region" description="Helical" evidence="1">
    <location>
        <begin position="226"/>
        <end position="243"/>
    </location>
</feature>
<proteinExistence type="predicted"/>
<keyword evidence="1" id="KW-1133">Transmembrane helix</keyword>
<accession>T1C2J4</accession>
<reference evidence="2" key="2">
    <citation type="journal article" date="2014" name="ISME J.">
        <title>Microbial stratification in low pH oxic and suboxic macroscopic growths along an acid mine drainage.</title>
        <authorList>
            <person name="Mendez-Garcia C."/>
            <person name="Mesa V."/>
            <person name="Sprenger R.R."/>
            <person name="Richter M."/>
            <person name="Diez M.S."/>
            <person name="Solano J."/>
            <person name="Bargiela R."/>
            <person name="Golyshina O.V."/>
            <person name="Manteca A."/>
            <person name="Ramos J.L."/>
            <person name="Gallego J.R."/>
            <person name="Llorente I."/>
            <person name="Martins Dos Santos V.A."/>
            <person name="Jensen O.N."/>
            <person name="Pelaez A.I."/>
            <person name="Sanchez J."/>
            <person name="Ferrer M."/>
        </authorList>
    </citation>
    <scope>NUCLEOTIDE SEQUENCE</scope>
</reference>
<feature type="transmembrane region" description="Helical" evidence="1">
    <location>
        <begin position="305"/>
        <end position="326"/>
    </location>
</feature>
<keyword evidence="1" id="KW-0472">Membrane</keyword>
<evidence type="ECO:0000256" key="1">
    <source>
        <dbReference type="SAM" id="Phobius"/>
    </source>
</evidence>
<feature type="transmembrane region" description="Helical" evidence="1">
    <location>
        <begin position="197"/>
        <end position="214"/>
    </location>
</feature>
<gene>
    <name evidence="2" type="ORF">B1B_00094</name>
</gene>
<reference evidence="2" key="1">
    <citation type="submission" date="2013-08" db="EMBL/GenBank/DDBJ databases">
        <authorList>
            <person name="Mendez C."/>
            <person name="Richter M."/>
            <person name="Ferrer M."/>
            <person name="Sanchez J."/>
        </authorList>
    </citation>
    <scope>NUCLEOTIDE SEQUENCE</scope>
</reference>